<keyword evidence="3" id="KW-1185">Reference proteome</keyword>
<feature type="region of interest" description="Disordered" evidence="1">
    <location>
        <begin position="39"/>
        <end position="62"/>
    </location>
</feature>
<name>A0A0K1QEC9_9BACT</name>
<dbReference type="EMBL" id="CP012333">
    <property type="protein sequence ID" value="AKV03770.1"/>
    <property type="molecule type" value="Genomic_DNA"/>
</dbReference>
<dbReference type="AlphaFoldDB" id="A0A0K1QEC9"/>
<dbReference type="Proteomes" id="UP000064967">
    <property type="component" value="Chromosome"/>
</dbReference>
<accession>A0A0K1QEC9</accession>
<evidence type="ECO:0000256" key="1">
    <source>
        <dbReference type="SAM" id="MobiDB-lite"/>
    </source>
</evidence>
<organism evidence="2 3">
    <name type="scientific">Labilithrix luteola</name>
    <dbReference type="NCBI Taxonomy" id="1391654"/>
    <lineage>
        <taxon>Bacteria</taxon>
        <taxon>Pseudomonadati</taxon>
        <taxon>Myxococcota</taxon>
        <taxon>Polyangia</taxon>
        <taxon>Polyangiales</taxon>
        <taxon>Labilitrichaceae</taxon>
        <taxon>Labilithrix</taxon>
    </lineage>
</organism>
<sequence length="62" mass="6771">MELDASPSLCRRSSRHGIEKGGTRDGLIVVSNATIDASDRETRVTYARSTSRDMLTRVTSDA</sequence>
<protein>
    <submittedName>
        <fullName evidence="2">Uncharacterized protein</fullName>
    </submittedName>
</protein>
<evidence type="ECO:0000313" key="2">
    <source>
        <dbReference type="EMBL" id="AKV03770.1"/>
    </source>
</evidence>
<proteinExistence type="predicted"/>
<gene>
    <name evidence="2" type="ORF">AKJ09_10433</name>
</gene>
<dbReference type="KEGG" id="llu:AKJ09_10433"/>
<dbReference type="STRING" id="1391654.AKJ09_10433"/>
<feature type="region of interest" description="Disordered" evidence="1">
    <location>
        <begin position="1"/>
        <end position="24"/>
    </location>
</feature>
<reference evidence="2 3" key="1">
    <citation type="submission" date="2015-08" db="EMBL/GenBank/DDBJ databases">
        <authorList>
            <person name="Babu N.S."/>
            <person name="Beckwith C.J."/>
            <person name="Beseler K.G."/>
            <person name="Brison A."/>
            <person name="Carone J.V."/>
            <person name="Caskin T.P."/>
            <person name="Diamond M."/>
            <person name="Durham M.E."/>
            <person name="Foxe J.M."/>
            <person name="Go M."/>
            <person name="Henderson B.A."/>
            <person name="Jones I.B."/>
            <person name="McGettigan J.A."/>
            <person name="Micheletti S.J."/>
            <person name="Nasrallah M.E."/>
            <person name="Ortiz D."/>
            <person name="Piller C.R."/>
            <person name="Privatt S.R."/>
            <person name="Schneider S.L."/>
            <person name="Sharp S."/>
            <person name="Smith T.C."/>
            <person name="Stanton J.D."/>
            <person name="Ullery H.E."/>
            <person name="Wilson R.J."/>
            <person name="Serrano M.G."/>
            <person name="Buck G."/>
            <person name="Lee V."/>
            <person name="Wang Y."/>
            <person name="Carvalho R."/>
            <person name="Voegtly L."/>
            <person name="Shi R."/>
            <person name="Duckworth R."/>
            <person name="Johnson A."/>
            <person name="Loviza R."/>
            <person name="Walstead R."/>
            <person name="Shah Z."/>
            <person name="Kiflezghi M."/>
            <person name="Wade K."/>
            <person name="Ball S.L."/>
            <person name="Bradley K.W."/>
            <person name="Asai D.J."/>
            <person name="Bowman C.A."/>
            <person name="Russell D.A."/>
            <person name="Pope W.H."/>
            <person name="Jacobs-Sera D."/>
            <person name="Hendrix R.W."/>
            <person name="Hatfull G.F."/>
        </authorList>
    </citation>
    <scope>NUCLEOTIDE SEQUENCE [LARGE SCALE GENOMIC DNA]</scope>
    <source>
        <strain evidence="2 3">DSM 27648</strain>
    </source>
</reference>
<evidence type="ECO:0000313" key="3">
    <source>
        <dbReference type="Proteomes" id="UP000064967"/>
    </source>
</evidence>